<protein>
    <submittedName>
        <fullName evidence="2">Uncharacterized protein</fullName>
    </submittedName>
</protein>
<dbReference type="EMBL" id="JARAKH010002419">
    <property type="protein sequence ID" value="KAK8372340.1"/>
    <property type="molecule type" value="Genomic_DNA"/>
</dbReference>
<reference evidence="2 3" key="1">
    <citation type="submission" date="2023-03" db="EMBL/GenBank/DDBJ databases">
        <title>High-quality genome of Scylla paramamosain provides insights in environmental adaptation.</title>
        <authorList>
            <person name="Zhang L."/>
        </authorList>
    </citation>
    <scope>NUCLEOTIDE SEQUENCE [LARGE SCALE GENOMIC DNA]</scope>
    <source>
        <strain evidence="2">LZ_2023a</strain>
        <tissue evidence="2">Muscle</tissue>
    </source>
</reference>
<evidence type="ECO:0000313" key="2">
    <source>
        <dbReference type="EMBL" id="KAK8372340.1"/>
    </source>
</evidence>
<dbReference type="Gene3D" id="3.40.30.10">
    <property type="entry name" value="Glutaredoxin"/>
    <property type="match status" value="1"/>
</dbReference>
<feature type="non-terminal residue" evidence="2">
    <location>
        <position position="1"/>
    </location>
</feature>
<feature type="region of interest" description="Disordered" evidence="1">
    <location>
        <begin position="25"/>
        <end position="79"/>
    </location>
</feature>
<dbReference type="PANTHER" id="PTHR46295:SF1">
    <property type="entry name" value="ENDOPLASMIC RETICULUM RESIDENT PROTEIN 44"/>
    <property type="match status" value="1"/>
</dbReference>
<sequence>YKDAYVEGKLKAFLQDLYSGKLHREFHYGPDPETTSEAAQQDENEIPSPTEAIKKREKPTTPPESTFKKLAPPKTDTHY</sequence>
<name>A0AAW0SAL4_SCYPA</name>
<dbReference type="AlphaFoldDB" id="A0AAW0SAL4"/>
<evidence type="ECO:0000256" key="1">
    <source>
        <dbReference type="SAM" id="MobiDB-lite"/>
    </source>
</evidence>
<comment type="caution">
    <text evidence="2">The sequence shown here is derived from an EMBL/GenBank/DDBJ whole genome shotgun (WGS) entry which is preliminary data.</text>
</comment>
<organism evidence="2 3">
    <name type="scientific">Scylla paramamosain</name>
    <name type="common">Mud crab</name>
    <dbReference type="NCBI Taxonomy" id="85552"/>
    <lineage>
        <taxon>Eukaryota</taxon>
        <taxon>Metazoa</taxon>
        <taxon>Ecdysozoa</taxon>
        <taxon>Arthropoda</taxon>
        <taxon>Crustacea</taxon>
        <taxon>Multicrustacea</taxon>
        <taxon>Malacostraca</taxon>
        <taxon>Eumalacostraca</taxon>
        <taxon>Eucarida</taxon>
        <taxon>Decapoda</taxon>
        <taxon>Pleocyemata</taxon>
        <taxon>Brachyura</taxon>
        <taxon>Eubrachyura</taxon>
        <taxon>Portunoidea</taxon>
        <taxon>Portunidae</taxon>
        <taxon>Portuninae</taxon>
        <taxon>Scylla</taxon>
    </lineage>
</organism>
<dbReference type="PANTHER" id="PTHR46295">
    <property type="entry name" value="ENDOPLASMIC RETICULUM RESIDENT PROTEIN 44"/>
    <property type="match status" value="1"/>
</dbReference>
<dbReference type="InterPro" id="IPR052643">
    <property type="entry name" value="ERP44"/>
</dbReference>
<dbReference type="GO" id="GO:0006457">
    <property type="term" value="P:protein folding"/>
    <property type="evidence" value="ECO:0007669"/>
    <property type="project" value="TreeGrafter"/>
</dbReference>
<dbReference type="Proteomes" id="UP001487740">
    <property type="component" value="Unassembled WGS sequence"/>
</dbReference>
<dbReference type="GO" id="GO:0005793">
    <property type="term" value="C:endoplasmic reticulum-Golgi intermediate compartment"/>
    <property type="evidence" value="ECO:0007669"/>
    <property type="project" value="TreeGrafter"/>
</dbReference>
<proteinExistence type="predicted"/>
<dbReference type="GO" id="GO:0003756">
    <property type="term" value="F:protein disulfide isomerase activity"/>
    <property type="evidence" value="ECO:0007669"/>
    <property type="project" value="TreeGrafter"/>
</dbReference>
<dbReference type="GO" id="GO:0005789">
    <property type="term" value="C:endoplasmic reticulum membrane"/>
    <property type="evidence" value="ECO:0007669"/>
    <property type="project" value="TreeGrafter"/>
</dbReference>
<keyword evidence="3" id="KW-1185">Reference proteome</keyword>
<evidence type="ECO:0000313" key="3">
    <source>
        <dbReference type="Proteomes" id="UP001487740"/>
    </source>
</evidence>
<accession>A0AAW0SAL4</accession>
<gene>
    <name evidence="2" type="ORF">O3P69_014964</name>
</gene>